<keyword evidence="10" id="KW-1185">Reference proteome</keyword>
<evidence type="ECO:0000256" key="2">
    <source>
        <dbReference type="ARBA" id="ARBA00008421"/>
    </source>
</evidence>
<feature type="DNA-binding region" description="TEA" evidence="6">
    <location>
        <begin position="129"/>
        <end position="203"/>
    </location>
</feature>
<evidence type="ECO:0000256" key="4">
    <source>
        <dbReference type="ARBA" id="ARBA00023163"/>
    </source>
</evidence>
<feature type="region of interest" description="Disordered" evidence="7">
    <location>
        <begin position="1"/>
        <end position="25"/>
    </location>
</feature>
<reference evidence="9" key="2">
    <citation type="submission" date="2021-01" db="EMBL/GenBank/DDBJ databases">
        <authorList>
            <person name="Schikora-Tamarit M.A."/>
        </authorList>
    </citation>
    <scope>NUCLEOTIDE SEQUENCE</scope>
    <source>
        <strain evidence="9">CBS2887</strain>
    </source>
</reference>
<evidence type="ECO:0000256" key="7">
    <source>
        <dbReference type="SAM" id="MobiDB-lite"/>
    </source>
</evidence>
<organism evidence="9 10">
    <name type="scientific">Wickerhamomyces pijperi</name>
    <name type="common">Yeast</name>
    <name type="synonym">Pichia pijperi</name>
    <dbReference type="NCBI Taxonomy" id="599730"/>
    <lineage>
        <taxon>Eukaryota</taxon>
        <taxon>Fungi</taxon>
        <taxon>Dikarya</taxon>
        <taxon>Ascomycota</taxon>
        <taxon>Saccharomycotina</taxon>
        <taxon>Saccharomycetes</taxon>
        <taxon>Phaffomycetales</taxon>
        <taxon>Wickerhamomycetaceae</taxon>
        <taxon>Wickerhamomyces</taxon>
    </lineage>
</organism>
<dbReference type="GO" id="GO:0005667">
    <property type="term" value="C:transcription regulator complex"/>
    <property type="evidence" value="ECO:0007669"/>
    <property type="project" value="TreeGrafter"/>
</dbReference>
<dbReference type="OrthoDB" id="10006572at2759"/>
<reference evidence="9" key="1">
    <citation type="journal article" date="2021" name="Open Biol.">
        <title>Shared evolutionary footprints suggest mitochondrial oxidative damage underlies multiple complex I losses in fungi.</title>
        <authorList>
            <person name="Schikora-Tamarit M.A."/>
            <person name="Marcet-Houben M."/>
            <person name="Nosek J."/>
            <person name="Gabaldon T."/>
        </authorList>
    </citation>
    <scope>NUCLEOTIDE SEQUENCE</scope>
    <source>
        <strain evidence="9">CBS2887</strain>
    </source>
</reference>
<dbReference type="InterPro" id="IPR000818">
    <property type="entry name" value="TEA/ATTS_dom"/>
</dbReference>
<dbReference type="GO" id="GO:0005634">
    <property type="term" value="C:nucleus"/>
    <property type="evidence" value="ECO:0007669"/>
    <property type="project" value="UniProtKB-SubCell"/>
</dbReference>
<dbReference type="InterPro" id="IPR038096">
    <property type="entry name" value="TEA/ATTS_sf"/>
</dbReference>
<keyword evidence="3" id="KW-0805">Transcription regulation</keyword>
<dbReference type="PANTHER" id="PTHR11834:SF0">
    <property type="entry name" value="PROTEIN SCALLOPED"/>
    <property type="match status" value="1"/>
</dbReference>
<feature type="domain" description="TEA" evidence="8">
    <location>
        <begin position="129"/>
        <end position="203"/>
    </location>
</feature>
<dbReference type="Gene3D" id="6.10.20.40">
    <property type="entry name" value="TEA/ATTS domain"/>
    <property type="match status" value="1"/>
</dbReference>
<evidence type="ECO:0000256" key="5">
    <source>
        <dbReference type="ARBA" id="ARBA00023242"/>
    </source>
</evidence>
<feature type="compositionally biased region" description="Polar residues" evidence="7">
    <location>
        <begin position="629"/>
        <end position="648"/>
    </location>
</feature>
<dbReference type="SMART" id="SM00426">
    <property type="entry name" value="TEA"/>
    <property type="match status" value="1"/>
</dbReference>
<feature type="compositionally biased region" description="Low complexity" evidence="7">
    <location>
        <begin position="618"/>
        <end position="628"/>
    </location>
</feature>
<dbReference type="GO" id="GO:0000978">
    <property type="term" value="F:RNA polymerase II cis-regulatory region sequence-specific DNA binding"/>
    <property type="evidence" value="ECO:0007669"/>
    <property type="project" value="TreeGrafter"/>
</dbReference>
<evidence type="ECO:0000256" key="3">
    <source>
        <dbReference type="ARBA" id="ARBA00023015"/>
    </source>
</evidence>
<feature type="region of interest" description="Disordered" evidence="7">
    <location>
        <begin position="597"/>
        <end position="674"/>
    </location>
</feature>
<evidence type="ECO:0000256" key="1">
    <source>
        <dbReference type="ARBA" id="ARBA00004123"/>
    </source>
</evidence>
<feature type="compositionally biased region" description="Polar residues" evidence="7">
    <location>
        <begin position="603"/>
        <end position="617"/>
    </location>
</feature>
<name>A0A9P8Q7N3_WICPI</name>
<comment type="caution">
    <text evidence="9">The sequence shown here is derived from an EMBL/GenBank/DDBJ whole genome shotgun (WGS) entry which is preliminary data.</text>
</comment>
<feature type="region of interest" description="Disordered" evidence="7">
    <location>
        <begin position="254"/>
        <end position="283"/>
    </location>
</feature>
<dbReference type="AlphaFoldDB" id="A0A9P8Q7N3"/>
<feature type="compositionally biased region" description="Low complexity" evidence="7">
    <location>
        <begin position="88"/>
        <end position="101"/>
    </location>
</feature>
<protein>
    <recommendedName>
        <fullName evidence="8">TEA domain-containing protein</fullName>
    </recommendedName>
</protein>
<comment type="similarity">
    <text evidence="2">Belongs to the TEC1 family.</text>
</comment>
<sequence>MTELLPSVHIESSSLGAPAASSHRGKPMVVDISVDAKGTQTFKVHDSRASRKRKRYSIDTEDAQEDKATATATENASSQATDSQNITPSRSILRSISPRSLNENTTSEPSNKLCKRSEDDSPCLQRSECVNDDNIWSSDVEAAFEEALKMIPKNGLTKIKISGKSCGRNELISDYILQTTGKFRTRKQVSSHIQVIKNLKRNTKLIDLINDGPSDDESLKKFDVVFSEIQFKKSLGAAGVSSIAANIQRIPTPLSLDKPKSRRLSPTASSRPKTPSTAASAASTLKPIECQLREFEMALVDKSAGKLHKFSSLLDRKLGQDLRLKPDASISHRFPNLNEYSKKKADRESRRAASSAASAVNKDSNQPPILHNMVQLDIPTVVDLSRASPATDLKLFMKNIPLGDTEKEEEFSYLKLFMKNIPLGGDTEKEEEFSCLTTVYSFGAEFIKLIEGNLEVEKRLENNYYPSELQNIVVKVPFAPEFWSAFLTSLGQASSTASQRTIAVKSTTIEQVIYRKGSKPSELNKSDIKAMILWEFNINEDSSKPAETTTRRLFLPNVTPSASFSTASILEKSVEPLSQPAALVLPQTGDELVETEDDEQHFASDSTFDSKSYQPPNQHQHQQHQQQQLPMTPSSIQKTLSHPQVQMASQLHQQLSSPSFSQSRNNSLPVNYSNSNQNQFIKRAQSDGVLWGSIDSSQQFNQVPVQVPVSLSSATPYSFQQHSLQNNTPHPIHFSGYNSDEFTSFQHQPIQEQVIHSNDLFHNGFVNSSGQMDMLHQFTDVNMHTFPTW</sequence>
<comment type="subcellular location">
    <subcellularLocation>
        <location evidence="1">Nucleus</location>
    </subcellularLocation>
</comment>
<dbReference type="EMBL" id="JAEUBG010001988">
    <property type="protein sequence ID" value="KAH3685466.1"/>
    <property type="molecule type" value="Genomic_DNA"/>
</dbReference>
<evidence type="ECO:0000313" key="10">
    <source>
        <dbReference type="Proteomes" id="UP000774326"/>
    </source>
</evidence>
<feature type="compositionally biased region" description="Low complexity" evidence="7">
    <location>
        <begin position="649"/>
        <end position="668"/>
    </location>
</feature>
<dbReference type="PROSITE" id="PS00554">
    <property type="entry name" value="TEA_1"/>
    <property type="match status" value="1"/>
</dbReference>
<gene>
    <name evidence="9" type="ORF">WICPIJ_003581</name>
</gene>
<feature type="compositionally biased region" description="Polar residues" evidence="7">
    <location>
        <begin position="70"/>
        <end position="87"/>
    </location>
</feature>
<accession>A0A9P8Q7N3</accession>
<evidence type="ECO:0000259" key="8">
    <source>
        <dbReference type="PROSITE" id="PS51088"/>
    </source>
</evidence>
<proteinExistence type="inferred from homology"/>
<evidence type="ECO:0000256" key="6">
    <source>
        <dbReference type="PROSITE-ProRule" id="PRU00505"/>
    </source>
</evidence>
<dbReference type="PANTHER" id="PTHR11834">
    <property type="entry name" value="TRANSCRIPTIONAL ENHANCER FACTOR TEF RELATED"/>
    <property type="match status" value="1"/>
</dbReference>
<dbReference type="Pfam" id="PF01285">
    <property type="entry name" value="TEA"/>
    <property type="match status" value="1"/>
</dbReference>
<evidence type="ECO:0000313" key="9">
    <source>
        <dbReference type="EMBL" id="KAH3685466.1"/>
    </source>
</evidence>
<feature type="compositionally biased region" description="Basic and acidic residues" evidence="7">
    <location>
        <begin position="340"/>
        <end position="351"/>
    </location>
</feature>
<keyword evidence="4" id="KW-0804">Transcription</keyword>
<dbReference type="PRINTS" id="PR00065">
    <property type="entry name" value="TEADOMAIN"/>
</dbReference>
<keyword evidence="5" id="KW-0539">Nucleus</keyword>
<feature type="region of interest" description="Disordered" evidence="7">
    <location>
        <begin position="43"/>
        <end position="123"/>
    </location>
</feature>
<feature type="region of interest" description="Disordered" evidence="7">
    <location>
        <begin position="335"/>
        <end position="366"/>
    </location>
</feature>
<dbReference type="PROSITE" id="PS51088">
    <property type="entry name" value="TEA_2"/>
    <property type="match status" value="1"/>
</dbReference>
<feature type="compositionally biased region" description="Low complexity" evidence="7">
    <location>
        <begin position="265"/>
        <end position="283"/>
    </location>
</feature>
<dbReference type="Proteomes" id="UP000774326">
    <property type="component" value="Unassembled WGS sequence"/>
</dbReference>
<dbReference type="GO" id="GO:0000981">
    <property type="term" value="F:DNA-binding transcription factor activity, RNA polymerase II-specific"/>
    <property type="evidence" value="ECO:0007669"/>
    <property type="project" value="TreeGrafter"/>
</dbReference>
<dbReference type="InterPro" id="IPR050937">
    <property type="entry name" value="TEC1_TEAD_TF"/>
</dbReference>